<dbReference type="Gene3D" id="3.90.76.10">
    <property type="entry name" value="Dipeptide-binding Protein, Domain 1"/>
    <property type="match status" value="1"/>
</dbReference>
<evidence type="ECO:0000313" key="7">
    <source>
        <dbReference type="Proteomes" id="UP000191663"/>
    </source>
</evidence>
<dbReference type="Gene3D" id="1.10.287.950">
    <property type="entry name" value="Methyl-accepting chemotaxis protein"/>
    <property type="match status" value="1"/>
</dbReference>
<feature type="domain" description="Solute-binding protein family 5" evidence="5">
    <location>
        <begin position="179"/>
        <end position="519"/>
    </location>
</feature>
<dbReference type="EMBL" id="MUKB01000029">
    <property type="protein sequence ID" value="OPX18221.1"/>
    <property type="molecule type" value="Genomic_DNA"/>
</dbReference>
<dbReference type="Gene3D" id="3.10.105.10">
    <property type="entry name" value="Dipeptide-binding Protein, Domain 3"/>
    <property type="match status" value="1"/>
</dbReference>
<dbReference type="InterPro" id="IPR000914">
    <property type="entry name" value="SBP_5_dom"/>
</dbReference>
<keyword evidence="4" id="KW-0175">Coiled coil</keyword>
<accession>A0A1V4QGT1</accession>
<dbReference type="SUPFAM" id="SSF53850">
    <property type="entry name" value="Periplasmic binding protein-like II"/>
    <property type="match status" value="1"/>
</dbReference>
<evidence type="ECO:0000256" key="2">
    <source>
        <dbReference type="ARBA" id="ARBA00022448"/>
    </source>
</evidence>
<dbReference type="CDD" id="cd00995">
    <property type="entry name" value="PBP2_NikA_DppA_OppA_like"/>
    <property type="match status" value="1"/>
</dbReference>
<feature type="non-terminal residue" evidence="6">
    <location>
        <position position="1"/>
    </location>
</feature>
<dbReference type="Pfam" id="PF00496">
    <property type="entry name" value="SBP_bac_5"/>
    <property type="match status" value="1"/>
</dbReference>
<proteinExistence type="inferred from homology"/>
<name>A0A1V4QGT1_UNCW3</name>
<keyword evidence="2" id="KW-0813">Transport</keyword>
<protein>
    <recommendedName>
        <fullName evidence="5">Solute-binding protein family 5 domain-containing protein</fullName>
    </recommendedName>
</protein>
<evidence type="ECO:0000259" key="5">
    <source>
        <dbReference type="Pfam" id="PF00496"/>
    </source>
</evidence>
<evidence type="ECO:0000256" key="4">
    <source>
        <dbReference type="SAM" id="Coils"/>
    </source>
</evidence>
<dbReference type="SUPFAM" id="SSF58104">
    <property type="entry name" value="Methyl-accepting chemotaxis protein (MCP) signaling domain"/>
    <property type="match status" value="1"/>
</dbReference>
<organism evidence="6 7">
    <name type="scientific">candidate division WOR-3 bacterium 4484_100</name>
    <dbReference type="NCBI Taxonomy" id="1936077"/>
    <lineage>
        <taxon>Bacteria</taxon>
        <taxon>Bacteria division WOR-3</taxon>
    </lineage>
</organism>
<sequence>LSQKTSEFVSQIIELKNEMLKNFQMLSDLLVRSISDVEQGICFLNSAVDSFNENKKLMENLNTLTNEMVESTSQMIEQCNELGAQFRNLKEEYGKIEKNFPQYFNAVDTSAQTSEKILDMLNHYEKDVTILKKEYKTIVFRDSIEPITLDPAIKTDARSHEVIEQIFTGLLTFDSANNLIPAIADNFTVSKDGRQWDFTLKKNVKFHNGQPLTAKNVMDTIRRVRKGPNLNFIDYINEMIVLDDYRIRFILEYPYLPFLANLACGVCDITPDNFNPEAPVGAGPYRFIEWNKGKEIVLEVFNDFFDGRPPIDQIIVKFIEDDNEAVELFHQGKIDIMQITSDMIKKFSEDELVSGPVLSTQYLGINVQPDTPFKDKRVRQALNYALDREYYCRVILEGQAVPARGVFPPGLSSYNPEIKGYSYNLDRARELMREAGFANGLDQEYAIDVRDSKTSVHRAQYLRDCFKKIGIKIVVNPMPWKEFLERGYEGKSLLCTKSWISDNGDPDNFLFPLFHSRSFGSPGNTSFYKNSKVDEIIEKARSEPNVKQRIRLYQQAEEIIVDDAPWVFISHGVDSYAVNKKIGGFRVDPFGIIRFRNLWVE</sequence>
<evidence type="ECO:0000256" key="3">
    <source>
        <dbReference type="ARBA" id="ARBA00022729"/>
    </source>
</evidence>
<dbReference type="Proteomes" id="UP000191663">
    <property type="component" value="Unassembled WGS sequence"/>
</dbReference>
<comment type="similarity">
    <text evidence="1">Belongs to the bacterial solute-binding protein 5 family.</text>
</comment>
<evidence type="ECO:0000256" key="1">
    <source>
        <dbReference type="ARBA" id="ARBA00005695"/>
    </source>
</evidence>
<dbReference type="PANTHER" id="PTHR30290:SF9">
    <property type="entry name" value="OLIGOPEPTIDE-BINDING PROTEIN APPA"/>
    <property type="match status" value="1"/>
</dbReference>
<dbReference type="PANTHER" id="PTHR30290">
    <property type="entry name" value="PERIPLASMIC BINDING COMPONENT OF ABC TRANSPORTER"/>
    <property type="match status" value="1"/>
</dbReference>
<evidence type="ECO:0000313" key="6">
    <source>
        <dbReference type="EMBL" id="OPX18221.1"/>
    </source>
</evidence>
<dbReference type="GO" id="GO:0015833">
    <property type="term" value="P:peptide transport"/>
    <property type="evidence" value="ECO:0007669"/>
    <property type="project" value="TreeGrafter"/>
</dbReference>
<dbReference type="GO" id="GO:1904680">
    <property type="term" value="F:peptide transmembrane transporter activity"/>
    <property type="evidence" value="ECO:0007669"/>
    <property type="project" value="TreeGrafter"/>
</dbReference>
<reference evidence="7" key="1">
    <citation type="submission" date="2017-01" db="EMBL/GenBank/DDBJ databases">
        <title>Novel pathways for hydrocarbon cycling and metabolic interdependencies in hydrothermal sediment communities.</title>
        <authorList>
            <person name="Dombrowski N."/>
            <person name="Seitz K."/>
            <person name="Teske A."/>
            <person name="Baker B."/>
        </authorList>
    </citation>
    <scope>NUCLEOTIDE SEQUENCE [LARGE SCALE GENOMIC DNA]</scope>
</reference>
<keyword evidence="3" id="KW-0732">Signal</keyword>
<comment type="caution">
    <text evidence="6">The sequence shown here is derived from an EMBL/GenBank/DDBJ whole genome shotgun (WGS) entry which is preliminary data.</text>
</comment>
<gene>
    <name evidence="6" type="ORF">BXT86_02360</name>
</gene>
<dbReference type="AlphaFoldDB" id="A0A1V4QGT1"/>
<feature type="coiled-coil region" evidence="4">
    <location>
        <begin position="47"/>
        <end position="99"/>
    </location>
</feature>
<dbReference type="Gene3D" id="3.40.190.10">
    <property type="entry name" value="Periplasmic binding protein-like II"/>
    <property type="match status" value="1"/>
</dbReference>
<dbReference type="InterPro" id="IPR039424">
    <property type="entry name" value="SBP_5"/>
</dbReference>